<dbReference type="GO" id="GO:0016829">
    <property type="term" value="F:lyase activity"/>
    <property type="evidence" value="ECO:0007669"/>
    <property type="project" value="UniProtKB-KW"/>
</dbReference>
<dbReference type="GO" id="GO:1903600">
    <property type="term" value="C:glutaminase complex"/>
    <property type="evidence" value="ECO:0007669"/>
    <property type="project" value="TreeGrafter"/>
</dbReference>
<dbReference type="InterPro" id="IPR021196">
    <property type="entry name" value="PdxT/SNO_CS"/>
</dbReference>
<feature type="active site" description="Nucleophile" evidence="8">
    <location>
        <position position="114"/>
    </location>
</feature>
<sequence length="250" mass="27628">MELWGLSTCIGTLLAAMSNSGKLRIGILGIQGAFQEHKVALLKAHEAAKCDDLSNWTLDIVDVRSRGDVTDDLDGLILPGGESTTMSLFLKREGLDTVLREWMAKRRRVTWGTCAGMILLAENIEHQKEGGQSQLGGLHVTVSRNYFGRQVDSFEADVTVSSNTLTGSCEDDETCRGVFIRAPAVISVDDPRVKVIGSLTFTDRQQSVRSVIVAVQEENILATAFHPELTDDTRWHRHFLEMVKQNKTSI</sequence>
<keyword evidence="3" id="KW-0378">Hydrolase</keyword>
<dbReference type="STRING" id="7574.A0A1S3KEP8"/>
<dbReference type="GO" id="GO:0042823">
    <property type="term" value="P:pyridoxal phosphate biosynthetic process"/>
    <property type="evidence" value="ECO:0007669"/>
    <property type="project" value="InterPro"/>
</dbReference>
<dbReference type="KEGG" id="lak:106181317"/>
<evidence type="ECO:0000313" key="11">
    <source>
        <dbReference type="RefSeq" id="XP_013421105.1"/>
    </source>
</evidence>
<comment type="catalytic activity">
    <reaction evidence="7">
        <text>L-glutamine + H2O = L-glutamate + NH4(+)</text>
        <dbReference type="Rhea" id="RHEA:15889"/>
        <dbReference type="ChEBI" id="CHEBI:15377"/>
        <dbReference type="ChEBI" id="CHEBI:28938"/>
        <dbReference type="ChEBI" id="CHEBI:29985"/>
        <dbReference type="ChEBI" id="CHEBI:58359"/>
        <dbReference type="EC" id="3.5.1.2"/>
    </reaction>
</comment>
<dbReference type="PROSITE" id="PS51130">
    <property type="entry name" value="PDXT_SNO_2"/>
    <property type="match status" value="1"/>
</dbReference>
<evidence type="ECO:0000313" key="10">
    <source>
        <dbReference type="Proteomes" id="UP000085678"/>
    </source>
</evidence>
<dbReference type="PROSITE" id="PS01236">
    <property type="entry name" value="PDXT_SNO_1"/>
    <property type="match status" value="1"/>
</dbReference>
<dbReference type="PANTHER" id="PTHR31559:SF0">
    <property type="entry name" value="PYRIDOXAL 5'-PHOSPHATE SYNTHASE SUBUNIT SNO1-RELATED"/>
    <property type="match status" value="1"/>
</dbReference>
<keyword evidence="10" id="KW-1185">Reference proteome</keyword>
<protein>
    <recommendedName>
        <fullName evidence="2">glutaminase</fullName>
        <ecNumber evidence="2">3.5.1.2</ecNumber>
    </recommendedName>
</protein>
<evidence type="ECO:0000256" key="6">
    <source>
        <dbReference type="ARBA" id="ARBA00023239"/>
    </source>
</evidence>
<dbReference type="PROSITE" id="PS51273">
    <property type="entry name" value="GATASE_TYPE_1"/>
    <property type="match status" value="1"/>
</dbReference>
<dbReference type="InParanoid" id="A0A1S3KEP8"/>
<feature type="active site" description="Charge relay system" evidence="8">
    <location>
        <position position="228"/>
    </location>
</feature>
<dbReference type="OrthoDB" id="2039at2759"/>
<dbReference type="PIRSF" id="PIRSF005639">
    <property type="entry name" value="Glut_amidoT_SNO"/>
    <property type="match status" value="1"/>
</dbReference>
<keyword evidence="6" id="KW-0456">Lyase</keyword>
<keyword evidence="5" id="KW-0315">Glutamine amidotransferase</keyword>
<dbReference type="InterPro" id="IPR029062">
    <property type="entry name" value="Class_I_gatase-like"/>
</dbReference>
<evidence type="ECO:0000256" key="8">
    <source>
        <dbReference type="PIRSR" id="PIRSR005639-1"/>
    </source>
</evidence>
<feature type="binding site" evidence="9">
    <location>
        <position position="144"/>
    </location>
    <ligand>
        <name>L-glutamine</name>
        <dbReference type="ChEBI" id="CHEBI:58359"/>
    </ligand>
</feature>
<dbReference type="SUPFAM" id="SSF52317">
    <property type="entry name" value="Class I glutamine amidotransferase-like"/>
    <property type="match status" value="1"/>
</dbReference>
<evidence type="ECO:0000256" key="4">
    <source>
        <dbReference type="ARBA" id="ARBA00022898"/>
    </source>
</evidence>
<dbReference type="Proteomes" id="UP000085678">
    <property type="component" value="Unplaced"/>
</dbReference>
<dbReference type="GO" id="GO:0005829">
    <property type="term" value="C:cytosol"/>
    <property type="evidence" value="ECO:0007669"/>
    <property type="project" value="TreeGrafter"/>
</dbReference>
<dbReference type="NCBIfam" id="TIGR03800">
    <property type="entry name" value="PLP_synth_Pdx2"/>
    <property type="match status" value="1"/>
</dbReference>
<feature type="binding site" evidence="9">
    <location>
        <begin position="180"/>
        <end position="181"/>
    </location>
    <ligand>
        <name>L-glutamine</name>
        <dbReference type="ChEBI" id="CHEBI:58359"/>
    </ligand>
</feature>
<dbReference type="CDD" id="cd01749">
    <property type="entry name" value="GATase1_PB"/>
    <property type="match status" value="1"/>
</dbReference>
<name>A0A1S3KEP8_LINAN</name>
<evidence type="ECO:0000256" key="7">
    <source>
        <dbReference type="ARBA" id="ARBA00049534"/>
    </source>
</evidence>
<evidence type="ECO:0000256" key="1">
    <source>
        <dbReference type="ARBA" id="ARBA00008345"/>
    </source>
</evidence>
<reference evidence="11" key="1">
    <citation type="submission" date="2025-08" db="UniProtKB">
        <authorList>
            <consortium name="RefSeq"/>
        </authorList>
    </citation>
    <scope>IDENTIFICATION</scope>
    <source>
        <tissue evidence="11">Gonads</tissue>
    </source>
</reference>
<dbReference type="GO" id="GO:0004359">
    <property type="term" value="F:glutaminase activity"/>
    <property type="evidence" value="ECO:0007669"/>
    <property type="project" value="UniProtKB-EC"/>
</dbReference>
<dbReference type="Pfam" id="PF01174">
    <property type="entry name" value="SNO"/>
    <property type="match status" value="1"/>
</dbReference>
<gene>
    <name evidence="11" type="primary">LOC106181317</name>
</gene>
<accession>A0A1S3KEP8</accession>
<keyword evidence="4" id="KW-0663">Pyridoxal phosphate</keyword>
<dbReference type="FunFam" id="3.40.50.880:FF:000041">
    <property type="entry name" value="Glutamine amidotransferase subunit pdxT, putative"/>
    <property type="match status" value="1"/>
</dbReference>
<feature type="binding site" evidence="9">
    <location>
        <begin position="81"/>
        <end position="83"/>
    </location>
    <ligand>
        <name>L-glutamine</name>
        <dbReference type="ChEBI" id="CHEBI:58359"/>
    </ligand>
</feature>
<dbReference type="InterPro" id="IPR002161">
    <property type="entry name" value="PdxT/SNO"/>
</dbReference>
<evidence type="ECO:0000256" key="2">
    <source>
        <dbReference type="ARBA" id="ARBA00012918"/>
    </source>
</evidence>
<evidence type="ECO:0000256" key="3">
    <source>
        <dbReference type="ARBA" id="ARBA00022801"/>
    </source>
</evidence>
<feature type="active site" description="Charge relay system" evidence="8">
    <location>
        <position position="226"/>
    </location>
</feature>
<dbReference type="GeneID" id="106181317"/>
<dbReference type="PANTHER" id="PTHR31559">
    <property type="entry name" value="PYRIDOXAL 5'-PHOSPHATE SYNTHASE SUBUNIT SNO"/>
    <property type="match status" value="1"/>
</dbReference>
<dbReference type="EC" id="3.5.1.2" evidence="2"/>
<dbReference type="GO" id="GO:0008614">
    <property type="term" value="P:pyridoxine metabolic process"/>
    <property type="evidence" value="ECO:0007669"/>
    <property type="project" value="TreeGrafter"/>
</dbReference>
<dbReference type="AlphaFoldDB" id="A0A1S3KEP8"/>
<dbReference type="Gene3D" id="3.40.50.880">
    <property type="match status" value="1"/>
</dbReference>
<proteinExistence type="inferred from homology"/>
<comment type="similarity">
    <text evidence="1">Belongs to the glutaminase PdxT/SNO family.</text>
</comment>
<dbReference type="RefSeq" id="XP_013421105.1">
    <property type="nucleotide sequence ID" value="XM_013565651.1"/>
</dbReference>
<evidence type="ECO:0000256" key="5">
    <source>
        <dbReference type="ARBA" id="ARBA00022962"/>
    </source>
</evidence>
<evidence type="ECO:0000256" key="9">
    <source>
        <dbReference type="PIRSR" id="PIRSR005639-2"/>
    </source>
</evidence>
<organism evidence="10 11">
    <name type="scientific">Lingula anatina</name>
    <name type="common">Brachiopod</name>
    <name type="synonym">Lingula unguis</name>
    <dbReference type="NCBI Taxonomy" id="7574"/>
    <lineage>
        <taxon>Eukaryota</taxon>
        <taxon>Metazoa</taxon>
        <taxon>Spiralia</taxon>
        <taxon>Lophotrochozoa</taxon>
        <taxon>Brachiopoda</taxon>
        <taxon>Linguliformea</taxon>
        <taxon>Lingulata</taxon>
        <taxon>Lingulida</taxon>
        <taxon>Linguloidea</taxon>
        <taxon>Lingulidae</taxon>
        <taxon>Lingula</taxon>
    </lineage>
</organism>